<dbReference type="Gene3D" id="3.90.79.10">
    <property type="entry name" value="Nucleoside Triphosphate Pyrophosphohydrolase"/>
    <property type="match status" value="1"/>
</dbReference>
<accession>A0A840VYT0</accession>
<evidence type="ECO:0000313" key="3">
    <source>
        <dbReference type="Proteomes" id="UP000579647"/>
    </source>
</evidence>
<dbReference type="RefSeq" id="WP_221318651.1">
    <property type="nucleotide sequence ID" value="NZ_BAAAKM010000028.1"/>
</dbReference>
<dbReference type="EMBL" id="JACHDO010000001">
    <property type="protein sequence ID" value="MBB5488874.1"/>
    <property type="molecule type" value="Genomic_DNA"/>
</dbReference>
<dbReference type="InterPro" id="IPR015797">
    <property type="entry name" value="NUDIX_hydrolase-like_dom_sf"/>
</dbReference>
<dbReference type="Proteomes" id="UP000579647">
    <property type="component" value="Unassembled WGS sequence"/>
</dbReference>
<dbReference type="AlphaFoldDB" id="A0A840VYT0"/>
<dbReference type="SUPFAM" id="SSF55811">
    <property type="entry name" value="Nudix"/>
    <property type="match status" value="1"/>
</dbReference>
<dbReference type="InterPro" id="IPR000086">
    <property type="entry name" value="NUDIX_hydrolase_dom"/>
</dbReference>
<dbReference type="Pfam" id="PF00293">
    <property type="entry name" value="NUDIX"/>
    <property type="match status" value="1"/>
</dbReference>
<evidence type="ECO:0000313" key="2">
    <source>
        <dbReference type="EMBL" id="MBB5488874.1"/>
    </source>
</evidence>
<protein>
    <submittedName>
        <fullName evidence="2">ADP-ribose pyrophosphatase YjhB (NUDIX family)</fullName>
    </submittedName>
</protein>
<proteinExistence type="predicted"/>
<keyword evidence="3" id="KW-1185">Reference proteome</keyword>
<name>A0A840VYT0_9ACTN</name>
<reference evidence="2 3" key="1">
    <citation type="submission" date="2020-08" db="EMBL/GenBank/DDBJ databases">
        <title>Sequencing the genomes of 1000 actinobacteria strains.</title>
        <authorList>
            <person name="Klenk H.-P."/>
        </authorList>
    </citation>
    <scope>NUCLEOTIDE SEQUENCE [LARGE SCALE GENOMIC DNA]</scope>
    <source>
        <strain evidence="2 3">DSM 44598</strain>
    </source>
</reference>
<gene>
    <name evidence="2" type="ORF">HNR07_000011</name>
</gene>
<evidence type="ECO:0000259" key="1">
    <source>
        <dbReference type="PROSITE" id="PS51462"/>
    </source>
</evidence>
<organism evidence="2 3">
    <name type="scientific">Nocardiopsis metallicus</name>
    <dbReference type="NCBI Taxonomy" id="179819"/>
    <lineage>
        <taxon>Bacteria</taxon>
        <taxon>Bacillati</taxon>
        <taxon>Actinomycetota</taxon>
        <taxon>Actinomycetes</taxon>
        <taxon>Streptosporangiales</taxon>
        <taxon>Nocardiopsidaceae</taxon>
        <taxon>Nocardiopsis</taxon>
    </lineage>
</organism>
<comment type="caution">
    <text evidence="2">The sequence shown here is derived from an EMBL/GenBank/DDBJ whole genome shotgun (WGS) entry which is preliminary data.</text>
</comment>
<sequence length="164" mass="17935">MDVKEIVKQSARALLFDRDRRLVFIKRTEPGQEPYWVSVGGGLETEDADAEAALHREVCEELGGKIDGVRQVLLITDDFLEGVSLQHIFLARLVSMDLSRRTGAEFTEPGRGTYEVATVPATREAIAGIRLLPPSLAEFAQANIHGLPALLNQGEKAPEETGTP</sequence>
<feature type="domain" description="Nudix hydrolase" evidence="1">
    <location>
        <begin position="6"/>
        <end position="138"/>
    </location>
</feature>
<dbReference type="PROSITE" id="PS51462">
    <property type="entry name" value="NUDIX"/>
    <property type="match status" value="1"/>
</dbReference>